<dbReference type="KEGG" id="ppel:H6H00_28880"/>
<evidence type="ECO:0000256" key="2">
    <source>
        <dbReference type="SAM" id="Phobius"/>
    </source>
</evidence>
<evidence type="ECO:0000256" key="1">
    <source>
        <dbReference type="SAM" id="MobiDB-lite"/>
    </source>
</evidence>
<feature type="transmembrane region" description="Helical" evidence="2">
    <location>
        <begin position="63"/>
        <end position="81"/>
    </location>
</feature>
<dbReference type="EMBL" id="CP060131">
    <property type="protein sequence ID" value="QNG52037.1"/>
    <property type="molecule type" value="Genomic_DNA"/>
</dbReference>
<gene>
    <name evidence="3" type="ORF">H6H00_28880</name>
</gene>
<dbReference type="Proteomes" id="UP000515728">
    <property type="component" value="Chromosome"/>
</dbReference>
<keyword evidence="2" id="KW-0812">Transmembrane</keyword>
<feature type="transmembrane region" description="Helical" evidence="2">
    <location>
        <begin position="101"/>
        <end position="121"/>
    </location>
</feature>
<dbReference type="AlphaFoldDB" id="A0A7G7MGX6"/>
<feature type="region of interest" description="Disordered" evidence="1">
    <location>
        <begin position="156"/>
        <end position="176"/>
    </location>
</feature>
<evidence type="ECO:0000313" key="3">
    <source>
        <dbReference type="EMBL" id="QNG52037.1"/>
    </source>
</evidence>
<protein>
    <submittedName>
        <fullName evidence="3">Uncharacterized protein</fullName>
    </submittedName>
</protein>
<feature type="transmembrane region" description="Helical" evidence="2">
    <location>
        <begin position="34"/>
        <end position="51"/>
    </location>
</feature>
<keyword evidence="2" id="KW-0472">Membrane</keyword>
<name>A0A7G7MGX6_9PSEU</name>
<keyword evidence="4" id="KW-1185">Reference proteome</keyword>
<evidence type="ECO:0000313" key="4">
    <source>
        <dbReference type="Proteomes" id="UP000515728"/>
    </source>
</evidence>
<keyword evidence="2" id="KW-1133">Transmembrane helix</keyword>
<dbReference type="RefSeq" id="WP_185718788.1">
    <property type="nucleotide sequence ID" value="NZ_BAAAWI010000001.1"/>
</dbReference>
<proteinExistence type="predicted"/>
<organism evidence="3 4">
    <name type="scientific">Pseudonocardia petroleophila</name>
    <dbReference type="NCBI Taxonomy" id="37331"/>
    <lineage>
        <taxon>Bacteria</taxon>
        <taxon>Bacillati</taxon>
        <taxon>Actinomycetota</taxon>
        <taxon>Actinomycetes</taxon>
        <taxon>Pseudonocardiales</taxon>
        <taxon>Pseudonocardiaceae</taxon>
        <taxon>Pseudonocardia</taxon>
    </lineage>
</organism>
<reference evidence="3 4" key="1">
    <citation type="submission" date="2020-08" db="EMBL/GenBank/DDBJ databases">
        <authorList>
            <person name="Mo P."/>
        </authorList>
    </citation>
    <scope>NUCLEOTIDE SEQUENCE [LARGE SCALE GENOMIC DNA]</scope>
    <source>
        <strain evidence="3 4">CGMCC 4.1532</strain>
    </source>
</reference>
<accession>A0A7G7MGX6</accession>
<sequence length="176" mass="18120">MRPAWCDPAAAAGAAAIAGAVAVGADIAAGGTATHTVALGLLALMLGALRLRTAGRARAANAAATAALLSQPVLHAMTTFVPPGSAAADAPHTLLETPVTLGQLLLAAVVVMSVASVEPLLHRCLRWRPRTVLRSFSRRSVDVTLPAPPELTCRHRQRASGQQFRLRAPPVPPVTT</sequence>